<protein>
    <submittedName>
        <fullName evidence="2">Large cysteine-rich periplasmic protein omcB</fullName>
    </submittedName>
</protein>
<keyword evidence="3" id="KW-1185">Reference proteome</keyword>
<dbReference type="Gene3D" id="2.60.40.10">
    <property type="entry name" value="Immunoglobulins"/>
    <property type="match status" value="2"/>
</dbReference>
<dbReference type="PANTHER" id="PTHR34819">
    <property type="entry name" value="LARGE CYSTEINE-RICH PERIPLASMIC PROTEIN OMCB"/>
    <property type="match status" value="1"/>
</dbReference>
<sequence length="676" mass="71757">MRSGLLTRLSEFACRTQSTNWILAAAISGTTLAPVGAQEIQPAGTPEKFESEDQRFLAIERYQRTSQPAPIKNYYQELFGNQTEASAATAPNKLQSAALLRPIETEPTEPTEPKNPVVLTAQYEYAPTSGQVFTVTPVSATQEADSYDDLPAWAKTAKASLKPQEKSASPAATPVKAMNVSMPTATLKIDTPVRIDTPVVTPQSAPAAPEVSVNPAIEVAAGPQNPNVKVEWTSKEGINVGQESSCELIVSNSGSSTAYNVEVDARFPADVQLISTNPAQEELVPDLTWSLGNIPAGETRSIQVVLVPTHRGALNATAEVHFTAAAQSGFVVREPLLGLSITGPDQVMVGDPASQSVTITNPGNGIAKNVRLDALIPEGLEHTRGERLIMDVGSLNPGESRTIRLALSAMTGGDKVIQVSASAEGGLLETSSSTMKVIAPSLTAAIDGPGLRYKGRTATYKLKVVNDGTIGTSNVRMMHKIPEGFEYIGSSRGATYDAPTRILSWFVGKLEAGKDAEMEVELNASQIGEFTHYVRATSEHGSTTDTQVVTRVEGASALVMDIVDLDDPVEVGNETAYEIKVRNEGSAAAEDIGISCELPEGVQLVKASGPAEYVTEGNLILFKPLPTIAAGESATYRVFVVGNVDGNLVFRARVTSAASPEALTFEELTRFYGDVR</sequence>
<dbReference type="InterPro" id="IPR051172">
    <property type="entry name" value="Chlamydia_OmcB"/>
</dbReference>
<evidence type="ECO:0000259" key="1">
    <source>
        <dbReference type="Pfam" id="PF01345"/>
    </source>
</evidence>
<evidence type="ECO:0000313" key="2">
    <source>
        <dbReference type="EMBL" id="TWT63262.1"/>
    </source>
</evidence>
<evidence type="ECO:0000313" key="3">
    <source>
        <dbReference type="Proteomes" id="UP000316095"/>
    </source>
</evidence>
<dbReference type="RefSeq" id="WP_146505033.1">
    <property type="nucleotide sequence ID" value="NZ_SJPG01000001.1"/>
</dbReference>
<organism evidence="2 3">
    <name type="scientific">Rubinisphaera italica</name>
    <dbReference type="NCBI Taxonomy" id="2527969"/>
    <lineage>
        <taxon>Bacteria</taxon>
        <taxon>Pseudomonadati</taxon>
        <taxon>Planctomycetota</taxon>
        <taxon>Planctomycetia</taxon>
        <taxon>Planctomycetales</taxon>
        <taxon>Planctomycetaceae</taxon>
        <taxon>Rubinisphaera</taxon>
    </lineage>
</organism>
<name>A0A5C5XNC3_9PLAN</name>
<dbReference type="OrthoDB" id="282600at2"/>
<feature type="domain" description="DUF11" evidence="1">
    <location>
        <begin position="567"/>
        <end position="658"/>
    </location>
</feature>
<dbReference type="AlphaFoldDB" id="A0A5C5XNC3"/>
<reference evidence="2 3" key="1">
    <citation type="submission" date="2019-02" db="EMBL/GenBank/DDBJ databases">
        <title>Deep-cultivation of Planctomycetes and their phenomic and genomic characterization uncovers novel biology.</title>
        <authorList>
            <person name="Wiegand S."/>
            <person name="Jogler M."/>
            <person name="Boedeker C."/>
            <person name="Pinto D."/>
            <person name="Vollmers J."/>
            <person name="Rivas-Marin E."/>
            <person name="Kohn T."/>
            <person name="Peeters S.H."/>
            <person name="Heuer A."/>
            <person name="Rast P."/>
            <person name="Oberbeckmann S."/>
            <person name="Bunk B."/>
            <person name="Jeske O."/>
            <person name="Meyerdierks A."/>
            <person name="Storesund J.E."/>
            <person name="Kallscheuer N."/>
            <person name="Luecker S."/>
            <person name="Lage O.M."/>
            <person name="Pohl T."/>
            <person name="Merkel B.J."/>
            <person name="Hornburger P."/>
            <person name="Mueller R.-W."/>
            <person name="Bruemmer F."/>
            <person name="Labrenz M."/>
            <person name="Spormann A.M."/>
            <person name="Op Den Camp H."/>
            <person name="Overmann J."/>
            <person name="Amann R."/>
            <person name="Jetten M.S.M."/>
            <person name="Mascher T."/>
            <person name="Medema M.H."/>
            <person name="Devos D.P."/>
            <person name="Kaster A.-K."/>
            <person name="Ovreas L."/>
            <person name="Rohde M."/>
            <person name="Galperin M.Y."/>
            <person name="Jogler C."/>
        </authorList>
    </citation>
    <scope>NUCLEOTIDE SEQUENCE [LARGE SCALE GENOMIC DNA]</scope>
    <source>
        <strain evidence="2 3">Pan54</strain>
    </source>
</reference>
<proteinExistence type="predicted"/>
<feature type="domain" description="DUF11" evidence="1">
    <location>
        <begin position="455"/>
        <end position="540"/>
    </location>
</feature>
<accession>A0A5C5XNC3</accession>
<dbReference type="Pfam" id="PF01345">
    <property type="entry name" value="DUF11"/>
    <property type="match status" value="3"/>
</dbReference>
<feature type="domain" description="DUF11" evidence="1">
    <location>
        <begin position="234"/>
        <end position="321"/>
    </location>
</feature>
<dbReference type="Proteomes" id="UP000316095">
    <property type="component" value="Unassembled WGS sequence"/>
</dbReference>
<dbReference type="PANTHER" id="PTHR34819:SF3">
    <property type="entry name" value="CELL SURFACE PROTEIN"/>
    <property type="match status" value="1"/>
</dbReference>
<dbReference type="InterPro" id="IPR001434">
    <property type="entry name" value="OmcB-like_DUF11"/>
</dbReference>
<dbReference type="InterPro" id="IPR013783">
    <property type="entry name" value="Ig-like_fold"/>
</dbReference>
<gene>
    <name evidence="2" type="primary">omcB_2</name>
    <name evidence="2" type="ORF">Pan54_40150</name>
</gene>
<dbReference type="EMBL" id="SJPG01000001">
    <property type="protein sequence ID" value="TWT63262.1"/>
    <property type="molecule type" value="Genomic_DNA"/>
</dbReference>
<comment type="caution">
    <text evidence="2">The sequence shown here is derived from an EMBL/GenBank/DDBJ whole genome shotgun (WGS) entry which is preliminary data.</text>
</comment>